<dbReference type="Proteomes" id="UP000265520">
    <property type="component" value="Unassembled WGS sequence"/>
</dbReference>
<protein>
    <submittedName>
        <fullName evidence="1">Uncharacterized protein</fullName>
    </submittedName>
</protein>
<reference evidence="1 2" key="1">
    <citation type="journal article" date="2018" name="Front. Plant Sci.">
        <title>Red Clover (Trifolium pratense) and Zigzag Clover (T. medium) - A Picture of Genomic Similarities and Differences.</title>
        <authorList>
            <person name="Dluhosova J."/>
            <person name="Istvanek J."/>
            <person name="Nedelnik J."/>
            <person name="Repkova J."/>
        </authorList>
    </citation>
    <scope>NUCLEOTIDE SEQUENCE [LARGE SCALE GENOMIC DNA]</scope>
    <source>
        <strain evidence="2">cv. 10/8</strain>
        <tissue evidence="1">Leaf</tissue>
    </source>
</reference>
<proteinExistence type="predicted"/>
<accession>A0A392TQV9</accession>
<evidence type="ECO:0000313" key="1">
    <source>
        <dbReference type="EMBL" id="MCI62496.1"/>
    </source>
</evidence>
<sequence length="65" mass="7116">MRPAPLPLLLEDPSVNTVHEVHGFAFPGVSSAKKSVKTWAFKDIRGSNDMSNSDISTDHLVIRPT</sequence>
<evidence type="ECO:0000313" key="2">
    <source>
        <dbReference type="Proteomes" id="UP000265520"/>
    </source>
</evidence>
<dbReference type="AlphaFoldDB" id="A0A392TQV9"/>
<comment type="caution">
    <text evidence="1">The sequence shown here is derived from an EMBL/GenBank/DDBJ whole genome shotgun (WGS) entry which is preliminary data.</text>
</comment>
<feature type="non-terminal residue" evidence="1">
    <location>
        <position position="65"/>
    </location>
</feature>
<organism evidence="1 2">
    <name type="scientific">Trifolium medium</name>
    <dbReference type="NCBI Taxonomy" id="97028"/>
    <lineage>
        <taxon>Eukaryota</taxon>
        <taxon>Viridiplantae</taxon>
        <taxon>Streptophyta</taxon>
        <taxon>Embryophyta</taxon>
        <taxon>Tracheophyta</taxon>
        <taxon>Spermatophyta</taxon>
        <taxon>Magnoliopsida</taxon>
        <taxon>eudicotyledons</taxon>
        <taxon>Gunneridae</taxon>
        <taxon>Pentapetalae</taxon>
        <taxon>rosids</taxon>
        <taxon>fabids</taxon>
        <taxon>Fabales</taxon>
        <taxon>Fabaceae</taxon>
        <taxon>Papilionoideae</taxon>
        <taxon>50 kb inversion clade</taxon>
        <taxon>NPAAA clade</taxon>
        <taxon>Hologalegina</taxon>
        <taxon>IRL clade</taxon>
        <taxon>Trifolieae</taxon>
        <taxon>Trifolium</taxon>
    </lineage>
</organism>
<name>A0A392TQV9_9FABA</name>
<dbReference type="EMBL" id="LXQA010620020">
    <property type="protein sequence ID" value="MCI62496.1"/>
    <property type="molecule type" value="Genomic_DNA"/>
</dbReference>
<keyword evidence="2" id="KW-1185">Reference proteome</keyword>